<evidence type="ECO:0008006" key="5">
    <source>
        <dbReference type="Google" id="ProtNLM"/>
    </source>
</evidence>
<dbReference type="Proteomes" id="UP000198211">
    <property type="component" value="Unassembled WGS sequence"/>
</dbReference>
<feature type="signal peptide" evidence="2">
    <location>
        <begin position="1"/>
        <end position="26"/>
    </location>
</feature>
<gene>
    <name evidence="3" type="ORF">PHMEG_00021628</name>
</gene>
<evidence type="ECO:0000256" key="1">
    <source>
        <dbReference type="SAM" id="MobiDB-lite"/>
    </source>
</evidence>
<reference evidence="4" key="1">
    <citation type="submission" date="2017-03" db="EMBL/GenBank/DDBJ databases">
        <title>Phytopthora megakarya and P. palmivora, two closely related causual agents of cacao black pod achieved similar genome size and gene model numbers by different mechanisms.</title>
        <authorList>
            <person name="Ali S."/>
            <person name="Shao J."/>
            <person name="Larry D.J."/>
            <person name="Kronmiller B."/>
            <person name="Shen D."/>
            <person name="Strem M.D."/>
            <person name="Melnick R.L."/>
            <person name="Guiltinan M.J."/>
            <person name="Tyler B.M."/>
            <person name="Meinhardt L.W."/>
            <person name="Bailey B.A."/>
        </authorList>
    </citation>
    <scope>NUCLEOTIDE SEQUENCE [LARGE SCALE GENOMIC DNA]</scope>
    <source>
        <strain evidence="4">zdho120</strain>
    </source>
</reference>
<dbReference type="EMBL" id="NBNE01004082">
    <property type="protein sequence ID" value="OWZ06155.1"/>
    <property type="molecule type" value="Genomic_DNA"/>
</dbReference>
<comment type="caution">
    <text evidence="3">The sequence shown here is derived from an EMBL/GenBank/DDBJ whole genome shotgun (WGS) entry which is preliminary data.</text>
</comment>
<evidence type="ECO:0000313" key="3">
    <source>
        <dbReference type="EMBL" id="OWZ06155.1"/>
    </source>
</evidence>
<evidence type="ECO:0000313" key="4">
    <source>
        <dbReference type="Proteomes" id="UP000198211"/>
    </source>
</evidence>
<keyword evidence="4" id="KW-1185">Reference proteome</keyword>
<sequence>MGNKPKINVMFNWVRLWALLHHFAKGTPIPEGWLTNINVVALDDPRCECPEYVKSAPRPSNDNSSSGSSSSRRPSVLNLSPPACNKRTSTSGSPTGNRKRNASGARDVPMAKRVSLSSARDSGHQLDLQLRHRGYSPRDIKVYSSRNVPNARGLAEAGRALPDGKPWTDVREDVQHLLLSGTDFKCAMKWVSESQGIHHLAPRETVCQMLTQVIHARQLDETPWCRFAPEVFFTSAEGTLRLRQAKRDQHLLGILWVGSSDDEVQDPSYELSQAGLNKAARAEAAADNDNSSEVSDGAETESKPAAKDLSPASLREPKTQKTRDKGSGSKSHGSSERFEYRGTKGTKSRVSPKPGGYVKRLRAQYEALLKRLCVIPGFPKTLLYEPGLWTLPVCACH</sequence>
<organism evidence="3 4">
    <name type="scientific">Phytophthora megakarya</name>
    <dbReference type="NCBI Taxonomy" id="4795"/>
    <lineage>
        <taxon>Eukaryota</taxon>
        <taxon>Sar</taxon>
        <taxon>Stramenopiles</taxon>
        <taxon>Oomycota</taxon>
        <taxon>Peronosporomycetes</taxon>
        <taxon>Peronosporales</taxon>
        <taxon>Peronosporaceae</taxon>
        <taxon>Phytophthora</taxon>
    </lineage>
</organism>
<accession>A0A225VLC9</accession>
<keyword evidence="2" id="KW-0732">Signal</keyword>
<feature type="compositionally biased region" description="Low complexity" evidence="1">
    <location>
        <begin position="57"/>
        <end position="82"/>
    </location>
</feature>
<protein>
    <recommendedName>
        <fullName evidence="5">Eukaryotic/viral aspartic protease</fullName>
    </recommendedName>
</protein>
<feature type="region of interest" description="Disordered" evidence="1">
    <location>
        <begin position="280"/>
        <end position="355"/>
    </location>
</feature>
<name>A0A225VLC9_9STRA</name>
<feature type="compositionally biased region" description="Basic and acidic residues" evidence="1">
    <location>
        <begin position="315"/>
        <end position="342"/>
    </location>
</feature>
<feature type="region of interest" description="Disordered" evidence="1">
    <location>
        <begin position="51"/>
        <end position="125"/>
    </location>
</feature>
<dbReference type="AlphaFoldDB" id="A0A225VLC9"/>
<feature type="compositionally biased region" description="Polar residues" evidence="1">
    <location>
        <begin position="86"/>
        <end position="96"/>
    </location>
</feature>
<evidence type="ECO:0000256" key="2">
    <source>
        <dbReference type="SAM" id="SignalP"/>
    </source>
</evidence>
<feature type="chain" id="PRO_5013189059" description="Eukaryotic/viral aspartic protease" evidence="2">
    <location>
        <begin position="27"/>
        <end position="397"/>
    </location>
</feature>
<proteinExistence type="predicted"/>
<feature type="compositionally biased region" description="Low complexity" evidence="1">
    <location>
        <begin position="282"/>
        <end position="293"/>
    </location>
</feature>